<dbReference type="PANTHER" id="PTHR45758:SF4">
    <property type="entry name" value="MITOFERRIN-1"/>
    <property type="match status" value="1"/>
</dbReference>
<evidence type="ECO:0000256" key="5">
    <source>
        <dbReference type="ARBA" id="ARBA00022737"/>
    </source>
</evidence>
<keyword evidence="4 9" id="KW-0812">Transmembrane</keyword>
<dbReference type="InterPro" id="IPR018108">
    <property type="entry name" value="MCP_transmembrane"/>
</dbReference>
<dbReference type="PANTHER" id="PTHR45758">
    <property type="entry name" value="MITOFERRIN-1-RELATED"/>
    <property type="match status" value="1"/>
</dbReference>
<dbReference type="PRINTS" id="PR00926">
    <property type="entry name" value="MITOCARRIER"/>
</dbReference>
<protein>
    <recommendedName>
        <fullName evidence="13">Mitochondrial carrier protein</fullName>
    </recommendedName>
</protein>
<keyword evidence="3 10" id="KW-0813">Transport</keyword>
<evidence type="ECO:0000256" key="3">
    <source>
        <dbReference type="ARBA" id="ARBA00022448"/>
    </source>
</evidence>
<sequence length="523" mass="56564">MEPPSSSTNVTTGAAASTAAVIEDLEWEEWDSSTSPLSFGHHCLAGSFAGVMEHTLLYPLDTVKTCWQSQVLHKASGKPGCSPCEMAPFVNSSVPNSTASASGLQNLKGSFMMHNREHNSHPKTHRNRLGSKQSRMVRNATAADLAPSLTSSQFVSDTITSKANPVTNVSSSGVQRLFRGVQSIFIGCIPAHALYFSSYEIVKTLSLEYNKANTSSSSLAASHHSHGTITAYQAMAAGGIATFFHDLVMTPMDTMKQRMQLGHYNNLRHAFKSIVWGEVTDSAAATRATGEGWKGLYRSFPVTLLTNVPYGMIMMSTNEWLRGVLEDGLYGVQRHHHSGDDNDHYERRYHFTTILLSGMGAGAFAAALTAPLDRVKTRLQTQRMGMVLPPSVNGGGTAIIEERALAAALGEPKTCPRMAIQDVKRTLFPSSVANGPVTLTASSSTAVSPGGIPLKPPSSMQTPFSKTYYTTPFEAFQSILHEEGYVGLFRGTLPRVALHAPSVAISWTAYEMAKGWLVWLVED</sequence>
<evidence type="ECO:0000256" key="6">
    <source>
        <dbReference type="ARBA" id="ARBA00022989"/>
    </source>
</evidence>
<evidence type="ECO:0008006" key="13">
    <source>
        <dbReference type="Google" id="ProtNLM"/>
    </source>
</evidence>
<dbReference type="GO" id="GO:0048250">
    <property type="term" value="P:iron import into the mitochondrion"/>
    <property type="evidence" value="ECO:0007669"/>
    <property type="project" value="UniProtKB-ARBA"/>
</dbReference>
<dbReference type="Gene3D" id="1.50.40.10">
    <property type="entry name" value="Mitochondrial carrier domain"/>
    <property type="match status" value="2"/>
</dbReference>
<evidence type="ECO:0000256" key="4">
    <source>
        <dbReference type="ARBA" id="ARBA00022692"/>
    </source>
</evidence>
<evidence type="ECO:0000256" key="1">
    <source>
        <dbReference type="ARBA" id="ARBA00004225"/>
    </source>
</evidence>
<dbReference type="EMBL" id="JABMIG020000071">
    <property type="protein sequence ID" value="KAL3795464.1"/>
    <property type="molecule type" value="Genomic_DNA"/>
</dbReference>
<evidence type="ECO:0000256" key="8">
    <source>
        <dbReference type="ARBA" id="ARBA00023136"/>
    </source>
</evidence>
<evidence type="ECO:0000256" key="9">
    <source>
        <dbReference type="PROSITE-ProRule" id="PRU00282"/>
    </source>
</evidence>
<gene>
    <name evidence="11" type="ORF">HJC23_000822</name>
</gene>
<keyword evidence="12" id="KW-1185">Reference proteome</keyword>
<organism evidence="11 12">
    <name type="scientific">Cyclotella cryptica</name>
    <dbReference type="NCBI Taxonomy" id="29204"/>
    <lineage>
        <taxon>Eukaryota</taxon>
        <taxon>Sar</taxon>
        <taxon>Stramenopiles</taxon>
        <taxon>Ochrophyta</taxon>
        <taxon>Bacillariophyta</taxon>
        <taxon>Coscinodiscophyceae</taxon>
        <taxon>Thalassiosirophycidae</taxon>
        <taxon>Stephanodiscales</taxon>
        <taxon>Stephanodiscaceae</taxon>
        <taxon>Cyclotella</taxon>
    </lineage>
</organism>
<feature type="repeat" description="Solcar" evidence="9">
    <location>
        <begin position="349"/>
        <end position="516"/>
    </location>
</feature>
<comment type="subcellular location">
    <subcellularLocation>
        <location evidence="1">Mitochondrion membrane</location>
        <topology evidence="1">Multi-pass membrane protein</topology>
    </subcellularLocation>
</comment>
<comment type="similarity">
    <text evidence="2 10">Belongs to the mitochondrial carrier (TC 2.A.29) family.</text>
</comment>
<accession>A0ABD3Q6G6</accession>
<dbReference type="InterPro" id="IPR023395">
    <property type="entry name" value="MCP_dom_sf"/>
</dbReference>
<keyword evidence="6" id="KW-1133">Transmembrane helix</keyword>
<keyword evidence="5" id="KW-0677">Repeat</keyword>
<name>A0ABD3Q6G6_9STRA</name>
<dbReference type="AlphaFoldDB" id="A0ABD3Q6G6"/>
<evidence type="ECO:0000313" key="11">
    <source>
        <dbReference type="EMBL" id="KAL3795464.1"/>
    </source>
</evidence>
<evidence type="ECO:0000256" key="7">
    <source>
        <dbReference type="ARBA" id="ARBA00023128"/>
    </source>
</evidence>
<dbReference type="Proteomes" id="UP001516023">
    <property type="component" value="Unassembled WGS sequence"/>
</dbReference>
<dbReference type="GO" id="GO:0005381">
    <property type="term" value="F:iron ion transmembrane transporter activity"/>
    <property type="evidence" value="ECO:0007669"/>
    <property type="project" value="UniProtKB-ARBA"/>
</dbReference>
<evidence type="ECO:0000313" key="12">
    <source>
        <dbReference type="Proteomes" id="UP001516023"/>
    </source>
</evidence>
<comment type="caution">
    <text evidence="11">The sequence shown here is derived from an EMBL/GenBank/DDBJ whole genome shotgun (WGS) entry which is preliminary data.</text>
</comment>
<evidence type="ECO:0000256" key="2">
    <source>
        <dbReference type="ARBA" id="ARBA00006375"/>
    </source>
</evidence>
<feature type="repeat" description="Solcar" evidence="9">
    <location>
        <begin position="229"/>
        <end position="324"/>
    </location>
</feature>
<dbReference type="GO" id="GO:0031966">
    <property type="term" value="C:mitochondrial membrane"/>
    <property type="evidence" value="ECO:0007669"/>
    <property type="project" value="UniProtKB-SubCell"/>
</dbReference>
<proteinExistence type="inferred from homology"/>
<keyword evidence="7" id="KW-0496">Mitochondrion</keyword>
<keyword evidence="8 9" id="KW-0472">Membrane</keyword>
<evidence type="ECO:0000256" key="10">
    <source>
        <dbReference type="RuleBase" id="RU000488"/>
    </source>
</evidence>
<dbReference type="SUPFAM" id="SSF103506">
    <property type="entry name" value="Mitochondrial carrier"/>
    <property type="match status" value="1"/>
</dbReference>
<dbReference type="Pfam" id="PF00153">
    <property type="entry name" value="Mito_carr"/>
    <property type="match status" value="4"/>
</dbReference>
<dbReference type="InterPro" id="IPR002067">
    <property type="entry name" value="MCP"/>
</dbReference>
<reference evidence="11 12" key="1">
    <citation type="journal article" date="2020" name="G3 (Bethesda)">
        <title>Improved Reference Genome for Cyclotella cryptica CCMP332, a Model for Cell Wall Morphogenesis, Salinity Adaptation, and Lipid Production in Diatoms (Bacillariophyta).</title>
        <authorList>
            <person name="Roberts W.R."/>
            <person name="Downey K.M."/>
            <person name="Ruck E.C."/>
            <person name="Traller J.C."/>
            <person name="Alverson A.J."/>
        </authorList>
    </citation>
    <scope>NUCLEOTIDE SEQUENCE [LARGE SCALE GENOMIC DNA]</scope>
    <source>
        <strain evidence="11 12">CCMP332</strain>
    </source>
</reference>
<dbReference type="PROSITE" id="PS50920">
    <property type="entry name" value="SOLCAR"/>
    <property type="match status" value="2"/>
</dbReference>